<evidence type="ECO:0000313" key="1">
    <source>
        <dbReference type="EMBL" id="MBA2882104.1"/>
    </source>
</evidence>
<dbReference type="Proteomes" id="UP000525298">
    <property type="component" value="Unassembled WGS sequence"/>
</dbReference>
<keyword evidence="2" id="KW-1185">Reference proteome</keyword>
<reference evidence="1 2" key="1">
    <citation type="submission" date="2020-07" db="EMBL/GenBank/DDBJ databases">
        <title>Genomic Encyclopedia of Type Strains, Phase IV (KMG-IV): sequencing the most valuable type-strain genomes for metagenomic binning, comparative biology and taxonomic classification.</title>
        <authorList>
            <person name="Goeker M."/>
        </authorList>
    </citation>
    <scope>NUCLEOTIDE SEQUENCE [LARGE SCALE GENOMIC DNA]</scope>
    <source>
        <strain evidence="1 2">DSM 17721</strain>
    </source>
</reference>
<accession>A0A7W0CAC3</accession>
<sequence length="128" mass="14388">MHDYGPSPAAFGKAKIIDLNRKGGNPVPKANLNGTEAFLVRTEKIFYLASLYLDDKQCYQGSGYTIFADGETWYFSMDGAKNPNVRQKCRNVGKRIARVYNGELEKGRIDGYGRFWSEHVDPADSADR</sequence>
<protein>
    <submittedName>
        <fullName evidence="1">Uncharacterized protein</fullName>
    </submittedName>
</protein>
<dbReference type="EMBL" id="JACDUS010000007">
    <property type="protein sequence ID" value="MBA2882104.1"/>
    <property type="molecule type" value="Genomic_DNA"/>
</dbReference>
<dbReference type="RefSeq" id="WP_181551759.1">
    <property type="nucleotide sequence ID" value="NZ_JACDUS010000007.1"/>
</dbReference>
<comment type="caution">
    <text evidence="1">The sequence shown here is derived from an EMBL/GenBank/DDBJ whole genome shotgun (WGS) entry which is preliminary data.</text>
</comment>
<evidence type="ECO:0000313" key="2">
    <source>
        <dbReference type="Proteomes" id="UP000525298"/>
    </source>
</evidence>
<name>A0A7W0CAC3_9BACT</name>
<gene>
    <name evidence="1" type="ORF">HNR65_002445</name>
</gene>
<proteinExistence type="predicted"/>
<dbReference type="AlphaFoldDB" id="A0A7W0CAC3"/>
<organism evidence="1 2">
    <name type="scientific">Desulfosalsimonas propionicica</name>
    <dbReference type="NCBI Taxonomy" id="332175"/>
    <lineage>
        <taxon>Bacteria</taxon>
        <taxon>Pseudomonadati</taxon>
        <taxon>Thermodesulfobacteriota</taxon>
        <taxon>Desulfobacteria</taxon>
        <taxon>Desulfobacterales</taxon>
        <taxon>Desulfosalsimonadaceae</taxon>
        <taxon>Desulfosalsimonas</taxon>
    </lineage>
</organism>